<name>A0A176T9Y8_9FLAO</name>
<keyword evidence="2" id="KW-1185">Reference proteome</keyword>
<dbReference type="EMBL" id="LVWE01000040">
    <property type="protein sequence ID" value="OAD44714.1"/>
    <property type="molecule type" value="Genomic_DNA"/>
</dbReference>
<comment type="caution">
    <text evidence="1">The sequence shown here is derived from an EMBL/GenBank/DDBJ whole genome shotgun (WGS) entry which is preliminary data.</text>
</comment>
<dbReference type="Gene3D" id="2.60.40.10">
    <property type="entry name" value="Immunoglobulins"/>
    <property type="match status" value="4"/>
</dbReference>
<dbReference type="InterPro" id="IPR036116">
    <property type="entry name" value="FN3_sf"/>
</dbReference>
<dbReference type="SUPFAM" id="SSF49265">
    <property type="entry name" value="Fibronectin type III"/>
    <property type="match status" value="2"/>
</dbReference>
<dbReference type="Proteomes" id="UP000076923">
    <property type="component" value="Unassembled WGS sequence"/>
</dbReference>
<accession>A0A176T9Y8</accession>
<gene>
    <name evidence="1" type="ORF">LPB303_11170</name>
</gene>
<proteinExistence type="predicted"/>
<evidence type="ECO:0000313" key="1">
    <source>
        <dbReference type="EMBL" id="OAD44714.1"/>
    </source>
</evidence>
<sequence>MPYIAQEKAKITPSSNINIVDRYKDNALELIYFPDKNKALYQGLKKGFLVERAELNDSIFSLEELKFKKLDEVFPYTEENWKKALATSNEEEKKNLNLAKEFYDNREVETGGQFSFDKGIKEMKEQKFKEDFAYLLFVMNAIKDNKVAKALGLSYTDKTAELNKKYVYRISLNEAIDGYSVKEALSVIEIKKEEETINREIFVKTWDSKLTFIWEENDMVSGAFIERKNNVTGVFELLNKNPVLNSSANSVRNSYTDSNLTNYTTYEYQFYGMNPFGEKVYFGKAKGMPRDLTPPVNPSITMAKHVKPEEIKIAWKMQIEQPDLKGFVVARSEKNKGNFQLLHSKLLPKNIKSYTDKTFNKEKDNYYVVQAIDTAGNISSSSPYLVTIIDSIPPLKPKFISGKIDSLGVVTIDIDLNKERDLMGYRLYRSNSAEHEFSVINEGFHEKDTIFTKAQNIFKDTVTINSLTPYIYYKIKALDYNFNQSEYSDILKVKRPDIIPPTTPVFKKVKVGKDNIELSFVLSKSEDVANHYLYRKLKIDANWELLANIENNATKYKDEKLKQGAKYYYSLRAKDDSELFSEYANPVYGKPYDDGLRDPVTNLTILKNKEAITLKWDYKKINKNTFFVIYKKNKKGNLVQYKSITELNYIENFKNEKTVEYAVKAFTKDGGQSKISETVSITKD</sequence>
<organism evidence="1 2">
    <name type="scientific">Polaribacter atrinae</name>
    <dbReference type="NCBI Taxonomy" id="1333662"/>
    <lineage>
        <taxon>Bacteria</taxon>
        <taxon>Pseudomonadati</taxon>
        <taxon>Bacteroidota</taxon>
        <taxon>Flavobacteriia</taxon>
        <taxon>Flavobacteriales</taxon>
        <taxon>Flavobacteriaceae</taxon>
    </lineage>
</organism>
<reference evidence="1 2" key="1">
    <citation type="submission" date="2016-02" db="EMBL/GenBank/DDBJ databases">
        <title>Draft genome sequence of Polaribacter atrinae KACC17473.</title>
        <authorList>
            <person name="Shin S.-K."/>
            <person name="Yi H."/>
        </authorList>
    </citation>
    <scope>NUCLEOTIDE SEQUENCE [LARGE SCALE GENOMIC DNA]</scope>
    <source>
        <strain evidence="1 2">KACC 17473</strain>
    </source>
</reference>
<dbReference type="STRING" id="1333662.LPB303_11170"/>
<dbReference type="AlphaFoldDB" id="A0A176T9Y8"/>
<evidence type="ECO:0008006" key="3">
    <source>
        <dbReference type="Google" id="ProtNLM"/>
    </source>
</evidence>
<evidence type="ECO:0000313" key="2">
    <source>
        <dbReference type="Proteomes" id="UP000076923"/>
    </source>
</evidence>
<dbReference type="InterPro" id="IPR013783">
    <property type="entry name" value="Ig-like_fold"/>
</dbReference>
<protein>
    <recommendedName>
        <fullName evidence="3">Fibronectin type-III domain-containing protein</fullName>
    </recommendedName>
</protein>